<comment type="caution">
    <text evidence="2">The sequence shown here is derived from an EMBL/GenBank/DDBJ whole genome shotgun (WGS) entry which is preliminary data.</text>
</comment>
<sequence length="71" mass="8481">MWNNAYNWMFFIVLSGFLFIFWLWPSDNNLPQLGNIEPFTMETVQGNQYQLDNDKIKLVTFTTQVVLIFNL</sequence>
<evidence type="ECO:0000256" key="1">
    <source>
        <dbReference type="SAM" id="Phobius"/>
    </source>
</evidence>
<keyword evidence="1" id="KW-0812">Transmembrane</keyword>
<feature type="transmembrane region" description="Helical" evidence="1">
    <location>
        <begin position="6"/>
        <end position="24"/>
    </location>
</feature>
<dbReference type="EMBL" id="WJNH01000002">
    <property type="protein sequence ID" value="MRG85622.1"/>
    <property type="molecule type" value="Genomic_DNA"/>
</dbReference>
<protein>
    <submittedName>
        <fullName evidence="2">Uncharacterized protein</fullName>
    </submittedName>
</protein>
<proteinExistence type="predicted"/>
<evidence type="ECO:0000313" key="3">
    <source>
        <dbReference type="Proteomes" id="UP000480185"/>
    </source>
</evidence>
<name>A0A6G1X3U7_9BACI</name>
<dbReference type="Proteomes" id="UP000480185">
    <property type="component" value="Unassembled WGS sequence"/>
</dbReference>
<accession>A0A6G1X3U7</accession>
<gene>
    <name evidence="2" type="ORF">GH754_04655</name>
</gene>
<keyword evidence="1" id="KW-1133">Transmembrane helix</keyword>
<keyword evidence="1" id="KW-0472">Membrane</keyword>
<reference evidence="2 3" key="1">
    <citation type="submission" date="2019-11" db="EMBL/GenBank/DDBJ databases">
        <authorList>
            <person name="Li J."/>
        </authorList>
    </citation>
    <scope>NUCLEOTIDE SEQUENCE [LARGE SCALE GENOMIC DNA]</scope>
    <source>
        <strain evidence="2 3">J4</strain>
    </source>
</reference>
<dbReference type="RefSeq" id="WP_153727544.1">
    <property type="nucleotide sequence ID" value="NZ_WJNH01000002.1"/>
</dbReference>
<organism evidence="2 3">
    <name type="scientific">Salinibacillus xinjiangensis</name>
    <dbReference type="NCBI Taxonomy" id="1229268"/>
    <lineage>
        <taxon>Bacteria</taxon>
        <taxon>Bacillati</taxon>
        <taxon>Bacillota</taxon>
        <taxon>Bacilli</taxon>
        <taxon>Bacillales</taxon>
        <taxon>Bacillaceae</taxon>
        <taxon>Salinibacillus</taxon>
    </lineage>
</organism>
<dbReference type="AlphaFoldDB" id="A0A6G1X3U7"/>
<evidence type="ECO:0000313" key="2">
    <source>
        <dbReference type="EMBL" id="MRG85622.1"/>
    </source>
</evidence>
<keyword evidence="3" id="KW-1185">Reference proteome</keyword>